<organism evidence="1 2">
    <name type="scientific">Deinococcus aerius</name>
    <dbReference type="NCBI Taxonomy" id="200253"/>
    <lineage>
        <taxon>Bacteria</taxon>
        <taxon>Thermotogati</taxon>
        <taxon>Deinococcota</taxon>
        <taxon>Deinococci</taxon>
        <taxon>Deinococcales</taxon>
        <taxon>Deinococcaceae</taxon>
        <taxon>Deinococcus</taxon>
    </lineage>
</organism>
<comment type="caution">
    <text evidence="1">The sequence shown here is derived from an EMBL/GenBank/DDBJ whole genome shotgun (WGS) entry which is preliminary data.</text>
</comment>
<reference evidence="2" key="1">
    <citation type="submission" date="2018-01" db="EMBL/GenBank/DDBJ databases">
        <title>Draft Genome Sequence of the Radioresistant Bacterium Deinococcus aerius TR0125, Isolated from the Higher Atmosphere above Japan.</title>
        <authorList>
            <person name="Satoh K."/>
            <person name="Arai H."/>
            <person name="Sanzen T."/>
            <person name="Kawaguchi Y."/>
            <person name="Hayashi H."/>
            <person name="Yokobori S."/>
            <person name="Yamagishi A."/>
            <person name="Oono Y."/>
            <person name="Narumi I."/>
        </authorList>
    </citation>
    <scope>NUCLEOTIDE SEQUENCE [LARGE SCALE GENOMIC DNA]</scope>
    <source>
        <strain evidence="2">TR0125</strain>
    </source>
</reference>
<evidence type="ECO:0008006" key="3">
    <source>
        <dbReference type="Google" id="ProtNLM"/>
    </source>
</evidence>
<dbReference type="EMBL" id="BFAG01000004">
    <property type="protein sequence ID" value="GBF05439.1"/>
    <property type="molecule type" value="Genomic_DNA"/>
</dbReference>
<dbReference type="AlphaFoldDB" id="A0A2I9CUC0"/>
<dbReference type="PROSITE" id="PS51257">
    <property type="entry name" value="PROKAR_LIPOPROTEIN"/>
    <property type="match status" value="1"/>
</dbReference>
<evidence type="ECO:0000313" key="2">
    <source>
        <dbReference type="Proteomes" id="UP000236569"/>
    </source>
</evidence>
<dbReference type="OrthoDB" id="67975at2"/>
<keyword evidence="2" id="KW-1185">Reference proteome</keyword>
<gene>
    <name evidence="1" type="ORF">DAERI_040199</name>
</gene>
<name>A0A2I9CUC0_9DEIO</name>
<sequence>MPRLPAALTLAALLCAGATGCGPKEQVDLTARVLFTANGSYDAQADIRDRIGGVLRRVAWTTRPPLDARAVTVRFDGNARTTIWEMRIEAPGFRAADLAGEGARTVRTPEGEAIHPTSGRLADVLILPTPGGLRLLSRGFVAEQEPALYSAFEQR</sequence>
<accession>A0A2I9CUC0</accession>
<proteinExistence type="predicted"/>
<protein>
    <recommendedName>
        <fullName evidence="3">Lipoprotein</fullName>
    </recommendedName>
</protein>
<dbReference type="RefSeq" id="WP_103128862.1">
    <property type="nucleotide sequence ID" value="NZ_BFAG01000004.1"/>
</dbReference>
<dbReference type="Proteomes" id="UP000236569">
    <property type="component" value="Unassembled WGS sequence"/>
</dbReference>
<evidence type="ECO:0000313" key="1">
    <source>
        <dbReference type="EMBL" id="GBF05439.1"/>
    </source>
</evidence>